<dbReference type="PROSITE" id="PS50222">
    <property type="entry name" value="EF_HAND_2"/>
    <property type="match status" value="1"/>
</dbReference>
<feature type="region of interest" description="Disordered" evidence="2">
    <location>
        <begin position="195"/>
        <end position="231"/>
    </location>
</feature>
<dbReference type="CDD" id="cd15898">
    <property type="entry name" value="EFh_PI-PLC"/>
    <property type="match status" value="1"/>
</dbReference>
<keyword evidence="1" id="KW-0106">Calcium</keyword>
<keyword evidence="5" id="KW-1185">Reference proteome</keyword>
<evidence type="ECO:0000259" key="3">
    <source>
        <dbReference type="PROSITE" id="PS50222"/>
    </source>
</evidence>
<feature type="region of interest" description="Disordered" evidence="2">
    <location>
        <begin position="110"/>
        <end position="158"/>
    </location>
</feature>
<proteinExistence type="predicted"/>
<comment type="caution">
    <text evidence="4">The sequence shown here is derived from an EMBL/GenBank/DDBJ whole genome shotgun (WGS) entry which is preliminary data.</text>
</comment>
<dbReference type="EMBL" id="CAUYUJ010016702">
    <property type="protein sequence ID" value="CAK0867984.1"/>
    <property type="molecule type" value="Genomic_DNA"/>
</dbReference>
<feature type="compositionally biased region" description="Low complexity" evidence="2">
    <location>
        <begin position="218"/>
        <end position="229"/>
    </location>
</feature>
<organism evidence="4 5">
    <name type="scientific">Prorocentrum cordatum</name>
    <dbReference type="NCBI Taxonomy" id="2364126"/>
    <lineage>
        <taxon>Eukaryota</taxon>
        <taxon>Sar</taxon>
        <taxon>Alveolata</taxon>
        <taxon>Dinophyceae</taxon>
        <taxon>Prorocentrales</taxon>
        <taxon>Prorocentraceae</taxon>
        <taxon>Prorocentrum</taxon>
    </lineage>
</organism>
<evidence type="ECO:0000256" key="1">
    <source>
        <dbReference type="ARBA" id="ARBA00022837"/>
    </source>
</evidence>
<dbReference type="PROSITE" id="PS00018">
    <property type="entry name" value="EF_HAND_1"/>
    <property type="match status" value="1"/>
</dbReference>
<dbReference type="InterPro" id="IPR002048">
    <property type="entry name" value="EF_hand_dom"/>
</dbReference>
<dbReference type="Pfam" id="PF13499">
    <property type="entry name" value="EF-hand_7"/>
    <property type="match status" value="1"/>
</dbReference>
<dbReference type="Gene3D" id="1.10.238.10">
    <property type="entry name" value="EF-hand"/>
    <property type="match status" value="1"/>
</dbReference>
<evidence type="ECO:0000256" key="2">
    <source>
        <dbReference type="SAM" id="MobiDB-lite"/>
    </source>
</evidence>
<dbReference type="InterPro" id="IPR018247">
    <property type="entry name" value="EF_Hand_1_Ca_BS"/>
</dbReference>
<feature type="compositionally biased region" description="Low complexity" evidence="2">
    <location>
        <begin position="121"/>
        <end position="144"/>
    </location>
</feature>
<evidence type="ECO:0000313" key="4">
    <source>
        <dbReference type="EMBL" id="CAK0867984.1"/>
    </source>
</evidence>
<dbReference type="InterPro" id="IPR011992">
    <property type="entry name" value="EF-hand-dom_pair"/>
</dbReference>
<dbReference type="Proteomes" id="UP001189429">
    <property type="component" value="Unassembled WGS sequence"/>
</dbReference>
<sequence length="491" mass="52206">MGEPQEADRAGDGMSIQRVVRFGGAAAAETGEPEEADRAGDGMSIQRVVRFGGAAAAETGEPEEADRAGDGMSIQRVVRFGGAAAAETGEPEEVEVSGDGIQRVASDGIQRVKSSKSNTRTPGAALARAPSATAALATARASGRTTERGHGPAGCGSRRRDVAQVVRLERLSGRAGDAADRHFQRVQPQRGVRLGTAWGGAGAGRDGQRGQPLPQPLPSHAAAHGPPAAGREEEVVLRGGGWAHLAATRAAALVQEQEHGGARLEEEQAAALRRAVHLLRGAGGRERRGRLQESAREFFLVCSERTIKLAAPTRDSMKCWVTALLHLSRQARKRIKTNSLKGVPSAVVREFARLDINGTGGIEVDQLTELMKSMNLSTSVATVRDLFDEFDKDRNGLLDLGEFASFFEYLNSKESLLEWFNRYASMVPLRGPSAERQLRAGPDAPPDRSYSELALAMSASAYLRFLSEVQGESPLDHGIPSPSTGLGLPTC</sequence>
<reference evidence="4" key="1">
    <citation type="submission" date="2023-10" db="EMBL/GenBank/DDBJ databases">
        <authorList>
            <person name="Chen Y."/>
            <person name="Shah S."/>
            <person name="Dougan E. K."/>
            <person name="Thang M."/>
            <person name="Chan C."/>
        </authorList>
    </citation>
    <scope>NUCLEOTIDE SEQUENCE [LARGE SCALE GENOMIC DNA]</scope>
</reference>
<evidence type="ECO:0000313" key="5">
    <source>
        <dbReference type="Proteomes" id="UP001189429"/>
    </source>
</evidence>
<dbReference type="SUPFAM" id="SSF47473">
    <property type="entry name" value="EF-hand"/>
    <property type="match status" value="1"/>
</dbReference>
<name>A0ABN9V608_9DINO</name>
<dbReference type="SMART" id="SM00054">
    <property type="entry name" value="EFh"/>
    <property type="match status" value="2"/>
</dbReference>
<feature type="region of interest" description="Disordered" evidence="2">
    <location>
        <begin position="24"/>
        <end position="43"/>
    </location>
</feature>
<feature type="domain" description="EF-hand" evidence="3">
    <location>
        <begin position="378"/>
        <end position="413"/>
    </location>
</feature>
<protein>
    <recommendedName>
        <fullName evidence="3">EF-hand domain-containing protein</fullName>
    </recommendedName>
</protein>
<accession>A0ABN9V608</accession>
<gene>
    <name evidence="4" type="ORF">PCOR1329_LOCUS54787</name>
</gene>